<evidence type="ECO:0000313" key="5">
    <source>
        <dbReference type="EMBL" id="CAH0478352.1"/>
    </source>
</evidence>
<dbReference type="Gene3D" id="3.30.1520.10">
    <property type="entry name" value="Phox-like domain"/>
    <property type="match status" value="1"/>
</dbReference>
<protein>
    <recommendedName>
        <fullName evidence="9">PX domain-containing protein</fullName>
    </recommendedName>
</protein>
<dbReference type="SMART" id="SM00233">
    <property type="entry name" value="PH"/>
    <property type="match status" value="1"/>
</dbReference>
<evidence type="ECO:0000259" key="2">
    <source>
        <dbReference type="PROSITE" id="PS50003"/>
    </source>
</evidence>
<evidence type="ECO:0000259" key="3">
    <source>
        <dbReference type="PROSITE" id="PS50195"/>
    </source>
</evidence>
<feature type="domain" description="PX" evidence="3">
    <location>
        <begin position="63"/>
        <end position="181"/>
    </location>
</feature>
<dbReference type="GO" id="GO:0035091">
    <property type="term" value="F:phosphatidylinositol binding"/>
    <property type="evidence" value="ECO:0007669"/>
    <property type="project" value="InterPro"/>
</dbReference>
<dbReference type="Proteomes" id="UP001158986">
    <property type="component" value="Unassembled WGS sequence"/>
</dbReference>
<dbReference type="Pfam" id="PF00169">
    <property type="entry name" value="PH"/>
    <property type="match status" value="1"/>
</dbReference>
<dbReference type="Gene3D" id="2.60.120.680">
    <property type="entry name" value="GOLD domain"/>
    <property type="match status" value="1"/>
</dbReference>
<dbReference type="CDD" id="cd06093">
    <property type="entry name" value="PX_domain"/>
    <property type="match status" value="1"/>
</dbReference>
<dbReference type="EMBL" id="CAKKTJ010000229">
    <property type="protein sequence ID" value="CAH0478352.1"/>
    <property type="molecule type" value="Genomic_DNA"/>
</dbReference>
<organism evidence="5 8">
    <name type="scientific">Peronospora belbahrii</name>
    <dbReference type="NCBI Taxonomy" id="622444"/>
    <lineage>
        <taxon>Eukaryota</taxon>
        <taxon>Sar</taxon>
        <taxon>Stramenopiles</taxon>
        <taxon>Oomycota</taxon>
        <taxon>Peronosporomycetes</taxon>
        <taxon>Peronosporales</taxon>
        <taxon>Peronosporaceae</taxon>
        <taxon>Peronospora</taxon>
    </lineage>
</organism>
<dbReference type="SMART" id="SM00312">
    <property type="entry name" value="PX"/>
    <property type="match status" value="1"/>
</dbReference>
<gene>
    <name evidence="6" type="ORF">PBS001_LOCUS5258</name>
    <name evidence="5" type="ORF">PBS003_LOCUS5052</name>
</gene>
<evidence type="ECO:0000313" key="8">
    <source>
        <dbReference type="Proteomes" id="UP001160483"/>
    </source>
</evidence>
<dbReference type="PROSITE" id="PS50003">
    <property type="entry name" value="PH_DOMAIN"/>
    <property type="match status" value="1"/>
</dbReference>
<name>A0AAU9L611_9STRA</name>
<feature type="region of interest" description="Disordered" evidence="1">
    <location>
        <begin position="313"/>
        <end position="342"/>
    </location>
</feature>
<dbReference type="PANTHER" id="PTHR22775">
    <property type="entry name" value="SORTING NEXIN"/>
    <property type="match status" value="1"/>
</dbReference>
<feature type="domain" description="GOLD" evidence="4">
    <location>
        <begin position="193"/>
        <end position="295"/>
    </location>
</feature>
<dbReference type="PROSITE" id="PS50195">
    <property type="entry name" value="PX"/>
    <property type="match status" value="1"/>
</dbReference>
<feature type="domain" description="PH" evidence="2">
    <location>
        <begin position="420"/>
        <end position="529"/>
    </location>
</feature>
<reference evidence="5 7" key="1">
    <citation type="submission" date="2021-11" db="EMBL/GenBank/DDBJ databases">
        <authorList>
            <person name="Islam A."/>
            <person name="Islam S."/>
            <person name="Flora M.S."/>
            <person name="Rahman M."/>
            <person name="Ziaur R.M."/>
            <person name="Epstein J.H."/>
            <person name="Hassan M."/>
            <person name="Klassen M."/>
            <person name="Woodard K."/>
            <person name="Webb A."/>
            <person name="Webby R.J."/>
            <person name="El Zowalaty M.E."/>
        </authorList>
    </citation>
    <scope>NUCLEOTIDE SEQUENCE</scope>
    <source>
        <strain evidence="6">Pbs1</strain>
        <strain evidence="5">Pbs3</strain>
    </source>
</reference>
<keyword evidence="7" id="KW-1185">Reference proteome</keyword>
<accession>A0AAU9L611</accession>
<dbReference type="Pfam" id="PF00787">
    <property type="entry name" value="PX"/>
    <property type="match status" value="1"/>
</dbReference>
<proteinExistence type="predicted"/>
<dbReference type="InterPro" id="IPR001683">
    <property type="entry name" value="PX_dom"/>
</dbReference>
<comment type="caution">
    <text evidence="5">The sequence shown here is derived from an EMBL/GenBank/DDBJ whole genome shotgun (WGS) entry which is preliminary data.</text>
</comment>
<feature type="compositionally biased region" description="Acidic residues" evidence="1">
    <location>
        <begin position="613"/>
        <end position="635"/>
    </location>
</feature>
<dbReference type="InterPro" id="IPR001849">
    <property type="entry name" value="PH_domain"/>
</dbReference>
<dbReference type="SUPFAM" id="SSF50729">
    <property type="entry name" value="PH domain-like"/>
    <property type="match status" value="1"/>
</dbReference>
<dbReference type="PANTHER" id="PTHR22775:SF3">
    <property type="entry name" value="SORTING NEXIN-13"/>
    <property type="match status" value="1"/>
</dbReference>
<dbReference type="Gene3D" id="2.30.29.30">
    <property type="entry name" value="Pleckstrin-homology domain (PH domain)/Phosphotyrosine-binding domain (PTB)"/>
    <property type="match status" value="1"/>
</dbReference>
<evidence type="ECO:0000313" key="6">
    <source>
        <dbReference type="EMBL" id="CAH0518699.1"/>
    </source>
</evidence>
<feature type="compositionally biased region" description="Basic and acidic residues" evidence="1">
    <location>
        <begin position="588"/>
        <end position="598"/>
    </location>
</feature>
<dbReference type="InterPro" id="IPR009038">
    <property type="entry name" value="GOLD_dom"/>
</dbReference>
<evidence type="ECO:0000259" key="4">
    <source>
        <dbReference type="PROSITE" id="PS50866"/>
    </source>
</evidence>
<feature type="region of interest" description="Disordered" evidence="1">
    <location>
        <begin position="553"/>
        <end position="635"/>
    </location>
</feature>
<dbReference type="InterPro" id="IPR011993">
    <property type="entry name" value="PH-like_dom_sf"/>
</dbReference>
<evidence type="ECO:0000313" key="7">
    <source>
        <dbReference type="Proteomes" id="UP001158986"/>
    </source>
</evidence>
<feature type="compositionally biased region" description="Basic and acidic residues" evidence="1">
    <location>
        <begin position="318"/>
        <end position="334"/>
    </location>
</feature>
<dbReference type="AlphaFoldDB" id="A0AAU9L611"/>
<dbReference type="InterPro" id="IPR036871">
    <property type="entry name" value="PX_dom_sf"/>
</dbReference>
<dbReference type="Proteomes" id="UP001160483">
    <property type="component" value="Unassembled WGS sequence"/>
</dbReference>
<dbReference type="SUPFAM" id="SSF101576">
    <property type="entry name" value="Supernatant protein factor (SPF), C-terminal domain"/>
    <property type="match status" value="1"/>
</dbReference>
<dbReference type="InterPro" id="IPR036598">
    <property type="entry name" value="GOLD_dom_sf"/>
</dbReference>
<evidence type="ECO:0000256" key="1">
    <source>
        <dbReference type="SAM" id="MobiDB-lite"/>
    </source>
</evidence>
<sequence length="704" mass="79425">MIVHATDDPTDVPVEILESSSSLNLATLPQLTTDMENDKTMHKTHLVECRIEGHEIQKRLSLRKKALDPLRYLPDNGGVESYFTIAVYIKEDENAMEPQRHVVQRSYKQFRSLHLKLMKTYPKSNLPRDFPTMRHNKKLNDEYIEIKCNELTRYLAQLMQIPQIKASKMLHEFLETVTAIEDSSDDECGLIIPSRMLEGLPGTIVTVRAGQSFSVTLPLDTVGDVASWQFMTKKHNIGFSATFEGQMIRAYSREGADMKPVKGFYRSMTPGTCTLTWDNTYTWSKAKVLIYWAEVESQNGPLPLNGQRQVSSASVVAQDKDLPAESIEATRRGSGEASDSMDVDNRRMGFIEHSRSNTMHPRYLMNTSISLLSKPFVHGHVGNQDGSAHGKTRNMIPRTISKLANMNARELQRSNSSRQLEMKAGFLIIQRSVKFRGRNWYRKWFVLDLRKCVLRYYDSEAAARRGLSLAKLNLSNKHASLAVTSSVTLDAAPTPYMFLICTKKHSWNICASSQSECNEWESAISTAILAFQCSQRGRKSKKAVGKTECSTSLRKETSFRESEDDESSRSGACTDTKESAVATSNYQDPDKPLDRIEVFDEDDDGLDNKDGSFDDDNDDESESDSDDELHEDDNDIEVVQPGMKTTLPTNSRTESIGDLPELHNLLVEWKFGFAAVLNLSLLFYLEHSNDNELEASLSTKPKLA</sequence>
<dbReference type="SUPFAM" id="SSF64268">
    <property type="entry name" value="PX domain"/>
    <property type="match status" value="1"/>
</dbReference>
<dbReference type="PROSITE" id="PS50866">
    <property type="entry name" value="GOLD"/>
    <property type="match status" value="1"/>
</dbReference>
<evidence type="ECO:0008006" key="9">
    <source>
        <dbReference type="Google" id="ProtNLM"/>
    </source>
</evidence>
<dbReference type="EMBL" id="CAKLCB010000265">
    <property type="protein sequence ID" value="CAH0518699.1"/>
    <property type="molecule type" value="Genomic_DNA"/>
</dbReference>